<keyword evidence="7 15" id="KW-0479">Metal-binding</keyword>
<reference evidence="18 19" key="1">
    <citation type="submission" date="2018-01" db="EMBL/GenBank/DDBJ databases">
        <title>Draft genome sequence of Sphaerisporangium sp. 7K107.</title>
        <authorList>
            <person name="Sahin N."/>
            <person name="Saygin H."/>
            <person name="Ay H."/>
        </authorList>
    </citation>
    <scope>NUCLEOTIDE SEQUENCE [LARGE SCALE GENOMIC DNA]</scope>
    <source>
        <strain evidence="18 19">7K107</strain>
    </source>
</reference>
<keyword evidence="8 15" id="KW-0547">Nucleotide-binding</keyword>
<dbReference type="EC" id="6.1.1.5" evidence="15"/>
<keyword evidence="10 15" id="KW-0067">ATP-binding</keyword>
<evidence type="ECO:0000256" key="4">
    <source>
        <dbReference type="ARBA" id="ARBA00011245"/>
    </source>
</evidence>
<dbReference type="GO" id="GO:0008270">
    <property type="term" value="F:zinc ion binding"/>
    <property type="evidence" value="ECO:0007669"/>
    <property type="project" value="UniProtKB-UniRule"/>
</dbReference>
<dbReference type="FunFam" id="3.40.50.620:FF:000063">
    <property type="entry name" value="Isoleucine--tRNA ligase"/>
    <property type="match status" value="1"/>
</dbReference>
<evidence type="ECO:0000256" key="9">
    <source>
        <dbReference type="ARBA" id="ARBA00022833"/>
    </source>
</evidence>
<feature type="domain" description="Aminoacyl-tRNA synthetase class Ia" evidence="16">
    <location>
        <begin position="22"/>
        <end position="633"/>
    </location>
</feature>
<dbReference type="NCBIfam" id="TIGR00392">
    <property type="entry name" value="ileS"/>
    <property type="match status" value="1"/>
</dbReference>
<feature type="short sequence motif" description="'HIGH' region" evidence="15">
    <location>
        <begin position="52"/>
        <end position="62"/>
    </location>
</feature>
<dbReference type="PRINTS" id="PR00984">
    <property type="entry name" value="TRNASYNTHILE"/>
</dbReference>
<protein>
    <recommendedName>
        <fullName evidence="15">Isoleucine--tRNA ligase</fullName>
        <ecNumber evidence="15">6.1.1.5</ecNumber>
    </recommendedName>
    <alternativeName>
        <fullName evidence="15">Isoleucyl-tRNA synthetase</fullName>
        <shortName evidence="15">IleRS</shortName>
    </alternativeName>
</protein>
<evidence type="ECO:0000256" key="11">
    <source>
        <dbReference type="ARBA" id="ARBA00022917"/>
    </source>
</evidence>
<dbReference type="HAMAP" id="MF_02003">
    <property type="entry name" value="Ile_tRNA_synth_type2"/>
    <property type="match status" value="1"/>
</dbReference>
<dbReference type="InterPro" id="IPR013155">
    <property type="entry name" value="M/V/L/I-tRNA-synth_anticd-bd"/>
</dbReference>
<dbReference type="Pfam" id="PF00133">
    <property type="entry name" value="tRNA-synt_1"/>
    <property type="match status" value="1"/>
</dbReference>
<dbReference type="Proteomes" id="UP000248544">
    <property type="component" value="Unassembled WGS sequence"/>
</dbReference>
<dbReference type="GO" id="GO:0005524">
    <property type="term" value="F:ATP binding"/>
    <property type="evidence" value="ECO:0007669"/>
    <property type="project" value="UniProtKB-UniRule"/>
</dbReference>
<evidence type="ECO:0000259" key="16">
    <source>
        <dbReference type="Pfam" id="PF00133"/>
    </source>
</evidence>
<dbReference type="PANTHER" id="PTHR42780">
    <property type="entry name" value="SOLEUCYL-TRNA SYNTHETASE"/>
    <property type="match status" value="1"/>
</dbReference>
<comment type="subcellular location">
    <subcellularLocation>
        <location evidence="2 15">Cytoplasm</location>
    </subcellularLocation>
</comment>
<comment type="similarity">
    <text evidence="3 15">Belongs to the class-I aminoacyl-tRNA synthetase family. IleS type 2 subfamily.</text>
</comment>
<gene>
    <name evidence="15" type="primary">ileS</name>
    <name evidence="18" type="ORF">C1I98_35200</name>
</gene>
<dbReference type="InterPro" id="IPR023586">
    <property type="entry name" value="Ile-tRNA-ligase_type2"/>
</dbReference>
<dbReference type="Pfam" id="PF08264">
    <property type="entry name" value="Anticodon_1"/>
    <property type="match status" value="1"/>
</dbReference>
<dbReference type="Pfam" id="PF19302">
    <property type="entry name" value="DUF5915"/>
    <property type="match status" value="1"/>
</dbReference>
<dbReference type="FunFam" id="3.40.50.620:FF:000075">
    <property type="entry name" value="Isoleucine--tRNA ligase"/>
    <property type="match status" value="1"/>
</dbReference>
<dbReference type="InterPro" id="IPR014729">
    <property type="entry name" value="Rossmann-like_a/b/a_fold"/>
</dbReference>
<dbReference type="GO" id="GO:0002161">
    <property type="term" value="F:aminoacyl-tRNA deacylase activity"/>
    <property type="evidence" value="ECO:0007669"/>
    <property type="project" value="InterPro"/>
</dbReference>
<evidence type="ECO:0000256" key="10">
    <source>
        <dbReference type="ARBA" id="ARBA00022840"/>
    </source>
</evidence>
<dbReference type="InterPro" id="IPR009080">
    <property type="entry name" value="tRNAsynth_Ia_anticodon-bd"/>
</dbReference>
<evidence type="ECO:0000256" key="3">
    <source>
        <dbReference type="ARBA" id="ARBA00007078"/>
    </source>
</evidence>
<proteinExistence type="inferred from homology"/>
<evidence type="ECO:0000259" key="17">
    <source>
        <dbReference type="Pfam" id="PF08264"/>
    </source>
</evidence>
<dbReference type="SUPFAM" id="SSF52374">
    <property type="entry name" value="Nucleotidylyl transferase"/>
    <property type="match status" value="1"/>
</dbReference>
<evidence type="ECO:0000256" key="12">
    <source>
        <dbReference type="ARBA" id="ARBA00023146"/>
    </source>
</evidence>
<comment type="subunit">
    <text evidence="4 15">Monomer.</text>
</comment>
<dbReference type="CDD" id="cd07961">
    <property type="entry name" value="Anticodon_Ia_Ile_ABEc"/>
    <property type="match status" value="1"/>
</dbReference>
<keyword evidence="19" id="KW-1185">Reference proteome</keyword>
<evidence type="ECO:0000256" key="7">
    <source>
        <dbReference type="ARBA" id="ARBA00022723"/>
    </source>
</evidence>
<dbReference type="InterPro" id="IPR009008">
    <property type="entry name" value="Val/Leu/Ile-tRNA-synth_edit"/>
</dbReference>
<dbReference type="Gene3D" id="1.10.730.10">
    <property type="entry name" value="Isoleucyl-tRNA Synthetase, Domain 1"/>
    <property type="match status" value="1"/>
</dbReference>
<evidence type="ECO:0000256" key="1">
    <source>
        <dbReference type="ARBA" id="ARBA00001947"/>
    </source>
</evidence>
<evidence type="ECO:0000313" key="19">
    <source>
        <dbReference type="Proteomes" id="UP000248544"/>
    </source>
</evidence>
<evidence type="ECO:0000256" key="13">
    <source>
        <dbReference type="ARBA" id="ARBA00025217"/>
    </source>
</evidence>
<dbReference type="GO" id="GO:0005737">
    <property type="term" value="C:cytoplasm"/>
    <property type="evidence" value="ECO:0007669"/>
    <property type="project" value="UniProtKB-SubCell"/>
</dbReference>
<dbReference type="AlphaFoldDB" id="A0A2W2EKL0"/>
<evidence type="ECO:0000313" key="18">
    <source>
        <dbReference type="EMBL" id="PZG24792.1"/>
    </source>
</evidence>
<keyword evidence="12 15" id="KW-0030">Aminoacyl-tRNA synthetase</keyword>
<dbReference type="GO" id="GO:0004822">
    <property type="term" value="F:isoleucine-tRNA ligase activity"/>
    <property type="evidence" value="ECO:0007669"/>
    <property type="project" value="UniProtKB-UniRule"/>
</dbReference>
<evidence type="ECO:0000256" key="6">
    <source>
        <dbReference type="ARBA" id="ARBA00022598"/>
    </source>
</evidence>
<comment type="cofactor">
    <cofactor evidence="1 15">
        <name>Zn(2+)</name>
        <dbReference type="ChEBI" id="CHEBI:29105"/>
    </cofactor>
</comment>
<evidence type="ECO:0000256" key="8">
    <source>
        <dbReference type="ARBA" id="ARBA00022741"/>
    </source>
</evidence>
<dbReference type="GO" id="GO:0006428">
    <property type="term" value="P:isoleucyl-tRNA aminoacylation"/>
    <property type="evidence" value="ECO:0007669"/>
    <property type="project" value="UniProtKB-UniRule"/>
</dbReference>
<dbReference type="InterPro" id="IPR033709">
    <property type="entry name" value="Anticodon_Ile_ABEc"/>
</dbReference>
<evidence type="ECO:0000256" key="15">
    <source>
        <dbReference type="HAMAP-Rule" id="MF_02003"/>
    </source>
</evidence>
<sequence length="1056" mass="116620">MSAHHFRSLPAQVDLPALEHEILDRWRDGKVFERSVEQTATGPAWVFYEGPPTANGRPGVHHVEARVFKDVFPRYRSMRGYSVPRKAGWDCHGLPVEVAVERELGLSGKPEIEAYGIAEFNARCRESVLRHVDAFETMTERMGFWVDTSQAYRTMDSSYIESVWWSLKTIWDKDLLFRDFRITPYCPRCGTGLSDHELGQPGGYETVTSPSVYVRLQATSGPLAELGADLLIWTTTPWTLVSNTAVAVRPDVTYVAARPAGRDETLVVAEPLAASVLGEDAEVVATFAGADLEHTTYARPFELVDIPGAHYVVLADYVTVEDGTGLVHQAPAFGADDMTICKRYGLPVVNPIGPDGRFLPGVPMVGGEFFKDADEALSTDLRERGLLFRGGHFEHSYPHCWRCHTPLLYYALPSWYIRTTAIKEQLLAENEKTAWYPETIKWGRFGEWLRNNVDWALSRSRYWGTPLPLWVCTADESHVTCVGSLAELGRHAGRDLSALDPHRPYVDDVTFDCPTCGSEARRVPDVIDAWYDSGSMPFAQWGAPHLNKEAFERAYPAQFICEATDQTRGWFYSLMAVGTLVFGRSSYENVLCLGLILAEDGRKMSKHLGNVLEPIPLMDQHGADALRWFMACSGSPWAARRVGHTALEEIVRKVLLTYWNTASFFVLYANAESWSPAALASAPPPEERPLLDRWALAELHRTVAEVTASMESYDTARAGRRLAAFLDDLSNWYVRRSRRRFWAGEQAAFATLYECLETVTRLMAPITPFLTDHVWEVLRASDAPSSVHLSTWPEVDESLLDTALSERMALVRRLVELGRSARASSGVKTRQPLGRALVGAPGWSSLPGELRALIADELNVLKLEDLSGFSADLVSFTVKPNFRALGKRYGGRTKLVAAAITAADPVALAGALRGGGTATVQVEEIGEVELGPDDVIVTEQPRSGWAVETGAIETGTGETVALDLAITDELRLAGLAREAVRLIQEARKSSGLSITDRIELWWAASVPEVAQAMRAHANTVADEVLAGAFTEGTEPGLPTHSDADLGLSFQLRRVTG</sequence>
<keyword evidence="6 15" id="KW-0436">Ligase</keyword>
<evidence type="ECO:0000256" key="14">
    <source>
        <dbReference type="ARBA" id="ARBA00048359"/>
    </source>
</evidence>
<feature type="domain" description="Methionyl/Valyl/Leucyl/Isoleucyl-tRNA synthetase anticodon-binding" evidence="17">
    <location>
        <begin position="692"/>
        <end position="833"/>
    </location>
</feature>
<keyword evidence="9 15" id="KW-0862">Zinc</keyword>
<evidence type="ECO:0000256" key="5">
    <source>
        <dbReference type="ARBA" id="ARBA00022490"/>
    </source>
</evidence>
<comment type="function">
    <text evidence="13 15">Catalyzes the attachment of isoleucine to tRNA(Ile). As IleRS can inadvertently accommodate and process structurally similar amino acids such as valine, to avoid such errors it has two additional distinct tRNA(Ile)-dependent editing activities. One activity is designated as 'pretransfer' editing and involves the hydrolysis of activated Val-AMP. The other activity is designated 'posttransfer' editing and involves deacylation of mischarged Val-tRNA(Ile).</text>
</comment>
<dbReference type="CDD" id="cd00818">
    <property type="entry name" value="IleRS_core"/>
    <property type="match status" value="1"/>
</dbReference>
<accession>A0A2W2EKL0</accession>
<dbReference type="SUPFAM" id="SSF47323">
    <property type="entry name" value="Anticodon-binding domain of a subclass of class I aminoacyl-tRNA synthetases"/>
    <property type="match status" value="1"/>
</dbReference>
<dbReference type="EMBL" id="POUA01000480">
    <property type="protein sequence ID" value="PZG24792.1"/>
    <property type="molecule type" value="Genomic_DNA"/>
</dbReference>
<keyword evidence="11 15" id="KW-0648">Protein biosynthesis</keyword>
<dbReference type="Gene3D" id="3.90.740.10">
    <property type="entry name" value="Valyl/Leucyl/Isoleucyl-tRNA synthetase, editing domain"/>
    <property type="match status" value="1"/>
</dbReference>
<dbReference type="GO" id="GO:0000049">
    <property type="term" value="F:tRNA binding"/>
    <property type="evidence" value="ECO:0007669"/>
    <property type="project" value="InterPro"/>
</dbReference>
<dbReference type="RefSeq" id="WP_111171645.1">
    <property type="nucleotide sequence ID" value="NZ_POUA01000480.1"/>
</dbReference>
<feature type="short sequence motif" description="'KMSKS' region" evidence="15">
    <location>
        <begin position="603"/>
        <end position="607"/>
    </location>
</feature>
<dbReference type="SUPFAM" id="SSF50677">
    <property type="entry name" value="ValRS/IleRS/LeuRS editing domain"/>
    <property type="match status" value="1"/>
</dbReference>
<name>A0A2W2EKL0_9ACTN</name>
<comment type="catalytic activity">
    <reaction evidence="14 15">
        <text>tRNA(Ile) + L-isoleucine + ATP = L-isoleucyl-tRNA(Ile) + AMP + diphosphate</text>
        <dbReference type="Rhea" id="RHEA:11060"/>
        <dbReference type="Rhea" id="RHEA-COMP:9666"/>
        <dbReference type="Rhea" id="RHEA-COMP:9695"/>
        <dbReference type="ChEBI" id="CHEBI:30616"/>
        <dbReference type="ChEBI" id="CHEBI:33019"/>
        <dbReference type="ChEBI" id="CHEBI:58045"/>
        <dbReference type="ChEBI" id="CHEBI:78442"/>
        <dbReference type="ChEBI" id="CHEBI:78528"/>
        <dbReference type="ChEBI" id="CHEBI:456215"/>
        <dbReference type="EC" id="6.1.1.5"/>
    </reaction>
</comment>
<evidence type="ECO:0000256" key="2">
    <source>
        <dbReference type="ARBA" id="ARBA00004496"/>
    </source>
</evidence>
<dbReference type="InterPro" id="IPR002301">
    <property type="entry name" value="Ile-tRNA-ligase"/>
</dbReference>
<dbReference type="Gene3D" id="3.40.50.620">
    <property type="entry name" value="HUPs"/>
    <property type="match status" value="2"/>
</dbReference>
<dbReference type="InterPro" id="IPR002300">
    <property type="entry name" value="aa-tRNA-synth_Ia"/>
</dbReference>
<dbReference type="PANTHER" id="PTHR42780:SF1">
    <property type="entry name" value="ISOLEUCINE--TRNA LIGASE, CYTOPLASMIC"/>
    <property type="match status" value="1"/>
</dbReference>
<comment type="domain">
    <text evidence="15">IleRS has two distinct active sites: one for aminoacylation and one for editing. The misactivated valine is translocated from the active site to the editing site, which sterically excludes the correctly activated isoleucine. The single editing site contains two valyl binding pockets, one specific for each substrate (Val-AMP or Val-tRNA(Ile)).</text>
</comment>
<comment type="caution">
    <text evidence="18">The sequence shown here is derived from an EMBL/GenBank/DDBJ whole genome shotgun (WGS) entry which is preliminary data.</text>
</comment>
<feature type="binding site" evidence="15">
    <location>
        <position position="606"/>
    </location>
    <ligand>
        <name>ATP</name>
        <dbReference type="ChEBI" id="CHEBI:30616"/>
    </ligand>
</feature>
<keyword evidence="5 15" id="KW-0963">Cytoplasm</keyword>
<organism evidence="18 19">
    <name type="scientific">Spongiactinospora gelatinilytica</name>
    <dbReference type="NCBI Taxonomy" id="2666298"/>
    <lineage>
        <taxon>Bacteria</taxon>
        <taxon>Bacillati</taxon>
        <taxon>Actinomycetota</taxon>
        <taxon>Actinomycetes</taxon>
        <taxon>Streptosporangiales</taxon>
        <taxon>Streptosporangiaceae</taxon>
        <taxon>Spongiactinospora</taxon>
    </lineage>
</organism>